<dbReference type="EMBL" id="VUNC01000009">
    <property type="protein sequence ID" value="MST73399.1"/>
    <property type="molecule type" value="Genomic_DNA"/>
</dbReference>
<dbReference type="Proteomes" id="UP000469325">
    <property type="component" value="Unassembled WGS sequence"/>
</dbReference>
<protein>
    <submittedName>
        <fullName evidence="3">GIY-YIG nuclease family protein</fullName>
    </submittedName>
</protein>
<gene>
    <name evidence="3" type="ORF">FYJ68_09855</name>
</gene>
<evidence type="ECO:0000256" key="1">
    <source>
        <dbReference type="SAM" id="MobiDB-lite"/>
    </source>
</evidence>
<organism evidence="3 4">
    <name type="scientific">Olsenella porci</name>
    <dbReference type="NCBI Taxonomy" id="2652279"/>
    <lineage>
        <taxon>Bacteria</taxon>
        <taxon>Bacillati</taxon>
        <taxon>Actinomycetota</taxon>
        <taxon>Coriobacteriia</taxon>
        <taxon>Coriobacteriales</taxon>
        <taxon>Atopobiaceae</taxon>
        <taxon>Olsenella</taxon>
    </lineage>
</organism>
<dbReference type="SMART" id="SM00974">
    <property type="entry name" value="T5orf172"/>
    <property type="match status" value="1"/>
</dbReference>
<feature type="compositionally biased region" description="Basic and acidic residues" evidence="1">
    <location>
        <begin position="124"/>
        <end position="136"/>
    </location>
</feature>
<feature type="domain" description="Bacteriophage T5 Orf172 DNA-binding" evidence="2">
    <location>
        <begin position="13"/>
        <end position="102"/>
    </location>
</feature>
<evidence type="ECO:0000313" key="4">
    <source>
        <dbReference type="Proteomes" id="UP000469325"/>
    </source>
</evidence>
<sequence length="225" mass="25761">MKKSGVIYILTNPSFPQYVKIGYANDLEKRLRQLNRSETLPYAFRAYATYDTDHRLTDKVLHELIDRLNPDLRTVETFNGQKRTKEFFEMSAEDAYSILEAIARISGTEDRLHRVTPTGEQAEEEQRATEAREHPARRAPFRFSMVGLKPGDVVTYASDTTKNARVLDDKHVVYLEKSTGEEVTSTLSGLAEKFSGASSLQGPRFFSYDGELLSDRRIRMETEHE</sequence>
<reference evidence="3 4" key="1">
    <citation type="submission" date="2019-08" db="EMBL/GenBank/DDBJ databases">
        <title>In-depth cultivation of the pig gut microbiome towards novel bacterial diversity and tailored functional studies.</title>
        <authorList>
            <person name="Wylensek D."/>
            <person name="Hitch T.C.A."/>
            <person name="Clavel T."/>
        </authorList>
    </citation>
    <scope>NUCLEOTIDE SEQUENCE [LARGE SCALE GENOMIC DNA]</scope>
    <source>
        <strain evidence="3 4">CA-Schmier-601-WT-1</strain>
    </source>
</reference>
<proteinExistence type="predicted"/>
<comment type="caution">
    <text evidence="3">The sequence shown here is derived from an EMBL/GenBank/DDBJ whole genome shotgun (WGS) entry which is preliminary data.</text>
</comment>
<keyword evidence="4" id="KW-1185">Reference proteome</keyword>
<accession>A0A6N7XU36</accession>
<evidence type="ECO:0000259" key="2">
    <source>
        <dbReference type="SMART" id="SM00974"/>
    </source>
</evidence>
<name>A0A6N7XU36_9ACTN</name>
<feature type="region of interest" description="Disordered" evidence="1">
    <location>
        <begin position="112"/>
        <end position="136"/>
    </location>
</feature>
<dbReference type="InterPro" id="IPR018306">
    <property type="entry name" value="Phage_T5_Orf172_DNA-bd"/>
</dbReference>
<dbReference type="Pfam" id="PF10544">
    <property type="entry name" value="T5orf172"/>
    <property type="match status" value="1"/>
</dbReference>
<dbReference type="AlphaFoldDB" id="A0A6N7XU36"/>
<evidence type="ECO:0000313" key="3">
    <source>
        <dbReference type="EMBL" id="MST73399.1"/>
    </source>
</evidence>